<evidence type="ECO:0000313" key="6">
    <source>
        <dbReference type="EMBL" id="OMP05163.1"/>
    </source>
</evidence>
<evidence type="ECO:0000256" key="3">
    <source>
        <dbReference type="PROSITE-ProRule" id="PRU00176"/>
    </source>
</evidence>
<dbReference type="STRING" id="93759.A0A1R3KDJ5"/>
<dbReference type="Gene3D" id="3.30.70.330">
    <property type="match status" value="2"/>
</dbReference>
<dbReference type="AlphaFoldDB" id="A0A1R3KDJ5"/>
<reference evidence="7" key="1">
    <citation type="submission" date="2013-09" db="EMBL/GenBank/DDBJ databases">
        <title>Corchorus olitorius genome sequencing.</title>
        <authorList>
            <person name="Alam M."/>
            <person name="Haque M.S."/>
            <person name="Islam M.S."/>
            <person name="Emdad E.M."/>
            <person name="Islam M.M."/>
            <person name="Ahmed B."/>
            <person name="Halim A."/>
            <person name="Hossen Q.M.M."/>
            <person name="Hossain M.Z."/>
            <person name="Ahmed R."/>
            <person name="Khan M.M."/>
            <person name="Islam R."/>
            <person name="Rashid M.M."/>
            <person name="Khan S.A."/>
            <person name="Rahman M.S."/>
            <person name="Alam M."/>
            <person name="Yahiya A.S."/>
            <person name="Khan M.S."/>
            <person name="Azam M.S."/>
            <person name="Haque T."/>
            <person name="Lashkar M.Z.H."/>
            <person name="Akhand A.I."/>
            <person name="Morshed G."/>
            <person name="Roy S."/>
            <person name="Uddin K.S."/>
            <person name="Rabeya T."/>
            <person name="Hossain A.S."/>
            <person name="Chowdhury A."/>
            <person name="Snigdha A.R."/>
            <person name="Mortoza M.S."/>
            <person name="Matin S.A."/>
            <person name="Hoque S.M.E."/>
            <person name="Islam M.K."/>
            <person name="Roy D.K."/>
            <person name="Haider R."/>
            <person name="Moosa M.M."/>
            <person name="Elias S.M."/>
            <person name="Hasan A.M."/>
            <person name="Jahan S."/>
            <person name="Shafiuddin M."/>
            <person name="Mahmood N."/>
            <person name="Shommy N.S."/>
        </authorList>
    </citation>
    <scope>NUCLEOTIDE SEQUENCE [LARGE SCALE GENOMIC DNA]</scope>
    <source>
        <strain evidence="7">cv. O-4</strain>
    </source>
</reference>
<keyword evidence="1" id="KW-0507">mRNA processing</keyword>
<feature type="domain" description="RRM" evidence="5">
    <location>
        <begin position="188"/>
        <end position="264"/>
    </location>
</feature>
<dbReference type="InterPro" id="IPR000504">
    <property type="entry name" value="RRM_dom"/>
</dbReference>
<dbReference type="EMBL" id="AWUE01014090">
    <property type="protein sequence ID" value="OMP05163.1"/>
    <property type="molecule type" value="Genomic_DNA"/>
</dbReference>
<sequence length="270" mass="30355">MSSERRAGGKRPLSPIEEQEAKKDMDVMYDSDFIQDLRASQLALQQSLETKLDATISDFNQKMSFNNTSSSSSKSVLGSFPSSDSGSTLPPTNDSHEMDPILGRKSSKCRRVYVGNIHPNVPMQKLQELFETSGAVEKCHIIQNDKSVSYAFVDYHDPRAAHLACVNHNQKKLNGQAIRVKMAYAETHKIYVGNLCSDVSDDTLLHCFKRYSCWKAEVMRDKEGFSKGFGYVSFKLKENAQVAINEMDGKWLGRNQIRCDWPAKAPLSND</sequence>
<dbReference type="GO" id="GO:0003729">
    <property type="term" value="F:mRNA binding"/>
    <property type="evidence" value="ECO:0007669"/>
    <property type="project" value="InterPro"/>
</dbReference>
<dbReference type="PANTHER" id="PTHR47640:SF27">
    <property type="entry name" value="OS07G0615400 PROTEIN"/>
    <property type="match status" value="1"/>
</dbReference>
<dbReference type="SUPFAM" id="SSF54928">
    <property type="entry name" value="RNA-binding domain, RBD"/>
    <property type="match status" value="1"/>
</dbReference>
<keyword evidence="7" id="KW-1185">Reference proteome</keyword>
<feature type="compositionally biased region" description="Low complexity" evidence="4">
    <location>
        <begin position="69"/>
        <end position="83"/>
    </location>
</feature>
<dbReference type="InterPro" id="IPR012677">
    <property type="entry name" value="Nucleotide-bd_a/b_plait_sf"/>
</dbReference>
<evidence type="ECO:0000256" key="1">
    <source>
        <dbReference type="ARBA" id="ARBA00022664"/>
    </source>
</evidence>
<dbReference type="Pfam" id="PF00076">
    <property type="entry name" value="RRM_1"/>
    <property type="match status" value="2"/>
</dbReference>
<evidence type="ECO:0000256" key="4">
    <source>
        <dbReference type="SAM" id="MobiDB-lite"/>
    </source>
</evidence>
<dbReference type="InterPro" id="IPR050825">
    <property type="entry name" value="RBM42_RBP45_47-like"/>
</dbReference>
<accession>A0A1R3KDJ5</accession>
<proteinExistence type="predicted"/>
<dbReference type="OrthoDB" id="8093034at2759"/>
<dbReference type="InterPro" id="IPR035979">
    <property type="entry name" value="RBD_domain_sf"/>
</dbReference>
<keyword evidence="2 3" id="KW-0694">RNA-binding</keyword>
<feature type="domain" description="RRM" evidence="5">
    <location>
        <begin position="110"/>
        <end position="185"/>
    </location>
</feature>
<dbReference type="SMART" id="SM00360">
    <property type="entry name" value="RRM"/>
    <property type="match status" value="2"/>
</dbReference>
<name>A0A1R3KDJ5_9ROSI</name>
<dbReference type="PANTHER" id="PTHR47640">
    <property type="entry name" value="TRNA SELENOCYSTEINE 1-ASSOCIATED PROTEIN 1-RELATED-RELATED"/>
    <property type="match status" value="1"/>
</dbReference>
<dbReference type="GO" id="GO:0006397">
    <property type="term" value="P:mRNA processing"/>
    <property type="evidence" value="ECO:0007669"/>
    <property type="project" value="UniProtKB-KW"/>
</dbReference>
<feature type="region of interest" description="Disordered" evidence="4">
    <location>
        <begin position="65"/>
        <end position="100"/>
    </location>
</feature>
<dbReference type="Proteomes" id="UP000187203">
    <property type="component" value="Unassembled WGS sequence"/>
</dbReference>
<feature type="compositionally biased region" description="Polar residues" evidence="4">
    <location>
        <begin position="84"/>
        <end position="93"/>
    </location>
</feature>
<comment type="caution">
    <text evidence="6">The sequence shown here is derived from an EMBL/GenBank/DDBJ whole genome shotgun (WGS) entry which is preliminary data.</text>
</comment>
<evidence type="ECO:0000256" key="2">
    <source>
        <dbReference type="ARBA" id="ARBA00022884"/>
    </source>
</evidence>
<evidence type="ECO:0000313" key="7">
    <source>
        <dbReference type="Proteomes" id="UP000187203"/>
    </source>
</evidence>
<dbReference type="PROSITE" id="PS50102">
    <property type="entry name" value="RRM"/>
    <property type="match status" value="2"/>
</dbReference>
<feature type="region of interest" description="Disordered" evidence="4">
    <location>
        <begin position="1"/>
        <end position="24"/>
    </location>
</feature>
<organism evidence="6 7">
    <name type="scientific">Corchorus olitorius</name>
    <dbReference type="NCBI Taxonomy" id="93759"/>
    <lineage>
        <taxon>Eukaryota</taxon>
        <taxon>Viridiplantae</taxon>
        <taxon>Streptophyta</taxon>
        <taxon>Embryophyta</taxon>
        <taxon>Tracheophyta</taxon>
        <taxon>Spermatophyta</taxon>
        <taxon>Magnoliopsida</taxon>
        <taxon>eudicotyledons</taxon>
        <taxon>Gunneridae</taxon>
        <taxon>Pentapetalae</taxon>
        <taxon>rosids</taxon>
        <taxon>malvids</taxon>
        <taxon>Malvales</taxon>
        <taxon>Malvaceae</taxon>
        <taxon>Grewioideae</taxon>
        <taxon>Apeibeae</taxon>
        <taxon>Corchorus</taxon>
    </lineage>
</organism>
<gene>
    <name evidence="6" type="ORF">COLO4_09009</name>
</gene>
<protein>
    <recommendedName>
        <fullName evidence="5">RRM domain-containing protein</fullName>
    </recommendedName>
</protein>
<evidence type="ECO:0000259" key="5">
    <source>
        <dbReference type="PROSITE" id="PS50102"/>
    </source>
</evidence>